<reference evidence="2 3" key="1">
    <citation type="submission" date="2024-04" db="EMBL/GenBank/DDBJ databases">
        <authorList>
            <person name="Waldvogel A.-M."/>
            <person name="Schoenle A."/>
        </authorList>
    </citation>
    <scope>NUCLEOTIDE SEQUENCE [LARGE SCALE GENOMIC DNA]</scope>
</reference>
<accession>A0AAV2J5F7</accession>
<proteinExistence type="predicted"/>
<evidence type="ECO:0000256" key="1">
    <source>
        <dbReference type="SAM" id="MobiDB-lite"/>
    </source>
</evidence>
<dbReference type="EMBL" id="OZ035832">
    <property type="protein sequence ID" value="CAL1570609.1"/>
    <property type="molecule type" value="Genomic_DNA"/>
</dbReference>
<gene>
    <name evidence="2" type="ORF">KC01_LOCUS2871</name>
</gene>
<organism evidence="2 3">
    <name type="scientific">Knipowitschia caucasica</name>
    <name type="common">Caucasian dwarf goby</name>
    <name type="synonym">Pomatoschistus caucasicus</name>
    <dbReference type="NCBI Taxonomy" id="637954"/>
    <lineage>
        <taxon>Eukaryota</taxon>
        <taxon>Metazoa</taxon>
        <taxon>Chordata</taxon>
        <taxon>Craniata</taxon>
        <taxon>Vertebrata</taxon>
        <taxon>Euteleostomi</taxon>
        <taxon>Actinopterygii</taxon>
        <taxon>Neopterygii</taxon>
        <taxon>Teleostei</taxon>
        <taxon>Neoteleostei</taxon>
        <taxon>Acanthomorphata</taxon>
        <taxon>Gobiaria</taxon>
        <taxon>Gobiiformes</taxon>
        <taxon>Gobioidei</taxon>
        <taxon>Gobiidae</taxon>
        <taxon>Gobiinae</taxon>
        <taxon>Knipowitschia</taxon>
    </lineage>
</organism>
<keyword evidence="3" id="KW-1185">Reference proteome</keyword>
<feature type="region of interest" description="Disordered" evidence="1">
    <location>
        <begin position="38"/>
        <end position="65"/>
    </location>
</feature>
<sequence length="107" mass="12161">MTLLPGSVALKAMSTTIVFPRTQEIQRTKVMPNAVWRSMQDHSEGRPMKVREHRKHRLSENSSRKLSSELLALTRGVFLYLKKIQATMQVMNVPNKEAAVSRAPMIS</sequence>
<evidence type="ECO:0000313" key="3">
    <source>
        <dbReference type="Proteomes" id="UP001497482"/>
    </source>
</evidence>
<name>A0AAV2J5F7_KNICA</name>
<evidence type="ECO:0000313" key="2">
    <source>
        <dbReference type="EMBL" id="CAL1570609.1"/>
    </source>
</evidence>
<protein>
    <submittedName>
        <fullName evidence="2">Uncharacterized protein</fullName>
    </submittedName>
</protein>
<dbReference type="AlphaFoldDB" id="A0AAV2J5F7"/>
<feature type="compositionally biased region" description="Basic and acidic residues" evidence="1">
    <location>
        <begin position="39"/>
        <end position="50"/>
    </location>
</feature>
<dbReference type="Proteomes" id="UP001497482">
    <property type="component" value="Chromosome 10"/>
</dbReference>